<dbReference type="EMBL" id="MU842966">
    <property type="protein sequence ID" value="KAK2024393.1"/>
    <property type="molecule type" value="Genomic_DNA"/>
</dbReference>
<dbReference type="AlphaFoldDB" id="A0AAD9H922"/>
<keyword evidence="1" id="KW-0472">Membrane</keyword>
<evidence type="ECO:0000313" key="3">
    <source>
        <dbReference type="Proteomes" id="UP001232148"/>
    </source>
</evidence>
<keyword evidence="1" id="KW-0812">Transmembrane</keyword>
<gene>
    <name evidence="2" type="ORF">LX32DRAFT_500571</name>
</gene>
<organism evidence="2 3">
    <name type="scientific">Colletotrichum zoysiae</name>
    <dbReference type="NCBI Taxonomy" id="1216348"/>
    <lineage>
        <taxon>Eukaryota</taxon>
        <taxon>Fungi</taxon>
        <taxon>Dikarya</taxon>
        <taxon>Ascomycota</taxon>
        <taxon>Pezizomycotina</taxon>
        <taxon>Sordariomycetes</taxon>
        <taxon>Hypocreomycetidae</taxon>
        <taxon>Glomerellales</taxon>
        <taxon>Glomerellaceae</taxon>
        <taxon>Colletotrichum</taxon>
        <taxon>Colletotrichum graminicola species complex</taxon>
    </lineage>
</organism>
<evidence type="ECO:0008006" key="4">
    <source>
        <dbReference type="Google" id="ProtNLM"/>
    </source>
</evidence>
<evidence type="ECO:0000256" key="1">
    <source>
        <dbReference type="SAM" id="Phobius"/>
    </source>
</evidence>
<protein>
    <recommendedName>
        <fullName evidence="4">Integral membrane protein</fullName>
    </recommendedName>
</protein>
<feature type="transmembrane region" description="Helical" evidence="1">
    <location>
        <begin position="29"/>
        <end position="50"/>
    </location>
</feature>
<keyword evidence="1" id="KW-1133">Transmembrane helix</keyword>
<keyword evidence="3" id="KW-1185">Reference proteome</keyword>
<name>A0AAD9H922_9PEZI</name>
<feature type="transmembrane region" description="Helical" evidence="1">
    <location>
        <begin position="62"/>
        <end position="81"/>
    </location>
</feature>
<accession>A0AAD9H922</accession>
<sequence>MFGNLSSIGNFPAHYTDEGLPFENRKGTIVGLIATFLVLAWICVGLRVYTRVFVVRTPGWDDFVVVIALFAGSTSAIGLCLSN</sequence>
<feature type="non-terminal residue" evidence="2">
    <location>
        <position position="1"/>
    </location>
</feature>
<comment type="caution">
    <text evidence="2">The sequence shown here is derived from an EMBL/GenBank/DDBJ whole genome shotgun (WGS) entry which is preliminary data.</text>
</comment>
<reference evidence="2" key="1">
    <citation type="submission" date="2021-06" db="EMBL/GenBank/DDBJ databases">
        <title>Comparative genomics, transcriptomics and evolutionary studies reveal genomic signatures of adaptation to plant cell wall in hemibiotrophic fungi.</title>
        <authorList>
            <consortium name="DOE Joint Genome Institute"/>
            <person name="Baroncelli R."/>
            <person name="Diaz J.F."/>
            <person name="Benocci T."/>
            <person name="Peng M."/>
            <person name="Battaglia E."/>
            <person name="Haridas S."/>
            <person name="Andreopoulos W."/>
            <person name="Labutti K."/>
            <person name="Pangilinan J."/>
            <person name="Floch G.L."/>
            <person name="Makela M.R."/>
            <person name="Henrissat B."/>
            <person name="Grigoriev I.V."/>
            <person name="Crouch J.A."/>
            <person name="De Vries R.P."/>
            <person name="Sukno S.A."/>
            <person name="Thon M.R."/>
        </authorList>
    </citation>
    <scope>NUCLEOTIDE SEQUENCE</scope>
    <source>
        <strain evidence="2">MAFF235873</strain>
    </source>
</reference>
<evidence type="ECO:0000313" key="2">
    <source>
        <dbReference type="EMBL" id="KAK2024393.1"/>
    </source>
</evidence>
<dbReference type="Proteomes" id="UP001232148">
    <property type="component" value="Unassembled WGS sequence"/>
</dbReference>
<proteinExistence type="predicted"/>